<evidence type="ECO:0008006" key="3">
    <source>
        <dbReference type="Google" id="ProtNLM"/>
    </source>
</evidence>
<gene>
    <name evidence="1" type="ORF">JI750_12285</name>
</gene>
<dbReference type="EMBL" id="JAERSF010000002">
    <property type="protein sequence ID" value="MBL0737675.1"/>
    <property type="molecule type" value="Genomic_DNA"/>
</dbReference>
<dbReference type="Proteomes" id="UP000603728">
    <property type="component" value="Unassembled WGS sequence"/>
</dbReference>
<sequence>MNELKLTSFLGIEFGSSKEISREKLLSREGAILDEVNSSEDALFFDGLKFGGRQTSYVLLLFVNNKFTKSSVVITPKLDAFTINLYKEIKSEINSKYYKTEDDFEIFEEPYYEDDGYTETGIRVGKISFESYWKFTDQNGGKDDFIALRITEDMQIIINYEDGDLSDEMADKKNIKNSEDY</sequence>
<protein>
    <recommendedName>
        <fullName evidence="3">DUF4178 domain-containing protein</fullName>
    </recommendedName>
</protein>
<accession>A0ABS1KEA1</accession>
<proteinExistence type="predicted"/>
<evidence type="ECO:0000313" key="2">
    <source>
        <dbReference type="Proteomes" id="UP000603728"/>
    </source>
</evidence>
<organism evidence="1 2">
    <name type="scientific">Flavobacterium tagetis</name>
    <dbReference type="NCBI Taxonomy" id="2801336"/>
    <lineage>
        <taxon>Bacteria</taxon>
        <taxon>Pseudomonadati</taxon>
        <taxon>Bacteroidota</taxon>
        <taxon>Flavobacteriia</taxon>
        <taxon>Flavobacteriales</taxon>
        <taxon>Flavobacteriaceae</taxon>
        <taxon>Flavobacterium</taxon>
    </lineage>
</organism>
<comment type="caution">
    <text evidence="1">The sequence shown here is derived from an EMBL/GenBank/DDBJ whole genome shotgun (WGS) entry which is preliminary data.</text>
</comment>
<dbReference type="RefSeq" id="WP_202002129.1">
    <property type="nucleotide sequence ID" value="NZ_JAERSF010000002.1"/>
</dbReference>
<reference evidence="1 2" key="1">
    <citation type="submission" date="2021-01" db="EMBL/GenBank/DDBJ databases">
        <title>Genome seq and assembly of Flavobacterium sp. GN10.</title>
        <authorList>
            <person name="Chhetri G."/>
        </authorList>
    </citation>
    <scope>NUCLEOTIDE SEQUENCE [LARGE SCALE GENOMIC DNA]</scope>
    <source>
        <strain evidence="1 2">GN10</strain>
    </source>
</reference>
<name>A0ABS1KEA1_9FLAO</name>
<evidence type="ECO:0000313" key="1">
    <source>
        <dbReference type="EMBL" id="MBL0737675.1"/>
    </source>
</evidence>
<keyword evidence="2" id="KW-1185">Reference proteome</keyword>